<keyword evidence="1" id="KW-0812">Transmembrane</keyword>
<keyword evidence="3" id="KW-1185">Reference proteome</keyword>
<organism evidence="2 3">
    <name type="scientific">Kitasatospora kazusensis</name>
    <dbReference type="NCBI Taxonomy" id="407974"/>
    <lineage>
        <taxon>Bacteria</taxon>
        <taxon>Bacillati</taxon>
        <taxon>Actinomycetota</taxon>
        <taxon>Actinomycetes</taxon>
        <taxon>Kitasatosporales</taxon>
        <taxon>Streptomycetaceae</taxon>
        <taxon>Kitasatospora</taxon>
    </lineage>
</organism>
<evidence type="ECO:0000313" key="2">
    <source>
        <dbReference type="EMBL" id="GAA2129449.1"/>
    </source>
</evidence>
<feature type="transmembrane region" description="Helical" evidence="1">
    <location>
        <begin position="117"/>
        <end position="137"/>
    </location>
</feature>
<accession>A0ABN2YMK1</accession>
<feature type="transmembrane region" description="Helical" evidence="1">
    <location>
        <begin position="90"/>
        <end position="111"/>
    </location>
</feature>
<dbReference type="EMBL" id="BAAANT010000001">
    <property type="protein sequence ID" value="GAA2129449.1"/>
    <property type="molecule type" value="Genomic_DNA"/>
</dbReference>
<keyword evidence="1" id="KW-1133">Transmembrane helix</keyword>
<keyword evidence="1" id="KW-0472">Membrane</keyword>
<proteinExistence type="predicted"/>
<evidence type="ECO:0000313" key="3">
    <source>
        <dbReference type="Proteomes" id="UP001422759"/>
    </source>
</evidence>
<dbReference type="Proteomes" id="UP001422759">
    <property type="component" value="Unassembled WGS sequence"/>
</dbReference>
<evidence type="ECO:0000256" key="1">
    <source>
        <dbReference type="SAM" id="Phobius"/>
    </source>
</evidence>
<gene>
    <name evidence="2" type="ORF">GCM10009760_00680</name>
</gene>
<protein>
    <submittedName>
        <fullName evidence="2">Uncharacterized protein</fullName>
    </submittedName>
</protein>
<feature type="transmembrane region" description="Helical" evidence="1">
    <location>
        <begin position="47"/>
        <end position="69"/>
    </location>
</feature>
<reference evidence="2 3" key="1">
    <citation type="journal article" date="2019" name="Int. J. Syst. Evol. Microbiol.">
        <title>The Global Catalogue of Microorganisms (GCM) 10K type strain sequencing project: providing services to taxonomists for standard genome sequencing and annotation.</title>
        <authorList>
            <consortium name="The Broad Institute Genomics Platform"/>
            <consortium name="The Broad Institute Genome Sequencing Center for Infectious Disease"/>
            <person name="Wu L."/>
            <person name="Ma J."/>
        </authorList>
    </citation>
    <scope>NUCLEOTIDE SEQUENCE [LARGE SCALE GENOMIC DNA]</scope>
    <source>
        <strain evidence="2 3">JCM 14560</strain>
    </source>
</reference>
<name>A0ABN2YMK1_9ACTN</name>
<dbReference type="RefSeq" id="WP_344459419.1">
    <property type="nucleotide sequence ID" value="NZ_BAAANT010000001.1"/>
</dbReference>
<sequence length="144" mass="14953">MSRSDSRQLAVASATLGPWRTAAGVGAVVGAAALGIDVVTGHWSLDILAGPVSLALFFFFLVGTVGGKVRKDTRDRRVHRWAEQHPWESAVPAAGALLVLNTLALTILGSWGLFGALFTSLLPAGLLLVVAGVVGSVKRARQDG</sequence>
<comment type="caution">
    <text evidence="2">The sequence shown here is derived from an EMBL/GenBank/DDBJ whole genome shotgun (WGS) entry which is preliminary data.</text>
</comment>